<evidence type="ECO:0000256" key="3">
    <source>
        <dbReference type="ARBA" id="ARBA00022670"/>
    </source>
</evidence>
<feature type="transmembrane region" description="Helical" evidence="11">
    <location>
        <begin position="154"/>
        <end position="177"/>
    </location>
</feature>
<accession>A0A2R6BDD7</accession>
<evidence type="ECO:0000256" key="1">
    <source>
        <dbReference type="ARBA" id="ARBA00009779"/>
    </source>
</evidence>
<feature type="domain" description="Peptidase M48" evidence="12">
    <location>
        <begin position="77"/>
        <end position="283"/>
    </location>
</feature>
<dbReference type="HAMAP" id="MF_00188">
    <property type="entry name" value="Pept_M48_protease_HtpX"/>
    <property type="match status" value="1"/>
</dbReference>
<feature type="transmembrane region" description="Helical" evidence="11">
    <location>
        <begin position="9"/>
        <end position="30"/>
    </location>
</feature>
<evidence type="ECO:0000259" key="12">
    <source>
        <dbReference type="Pfam" id="PF01435"/>
    </source>
</evidence>
<dbReference type="GO" id="GO:0008270">
    <property type="term" value="F:zinc ion binding"/>
    <property type="evidence" value="ECO:0007669"/>
    <property type="project" value="UniProtKB-UniRule"/>
</dbReference>
<dbReference type="EMBL" id="NEXH01000002">
    <property type="protein sequence ID" value="PSN96458.1"/>
    <property type="molecule type" value="Genomic_DNA"/>
</dbReference>
<evidence type="ECO:0000256" key="11">
    <source>
        <dbReference type="HAMAP-Rule" id="MF_00188"/>
    </source>
</evidence>
<dbReference type="Gene3D" id="3.30.2010.10">
    <property type="entry name" value="Metalloproteases ('zincins'), catalytic domain"/>
    <property type="match status" value="1"/>
</dbReference>
<keyword evidence="7 11" id="KW-0862">Zinc</keyword>
<keyword evidence="10 11" id="KW-0472">Membrane</keyword>
<dbReference type="GO" id="GO:0006508">
    <property type="term" value="P:proteolysis"/>
    <property type="evidence" value="ECO:0007669"/>
    <property type="project" value="UniProtKB-KW"/>
</dbReference>
<dbReference type="InterPro" id="IPR001915">
    <property type="entry name" value="Peptidase_M48"/>
</dbReference>
<reference evidence="13 14" key="1">
    <citation type="submission" date="2017-04" db="EMBL/GenBank/DDBJ databases">
        <title>Novel microbial lineages endemic to geothermal iron-oxide mats fill important gaps in the evolutionary history of Archaea.</title>
        <authorList>
            <person name="Jay Z.J."/>
            <person name="Beam J.P."/>
            <person name="Dlakic M."/>
            <person name="Rusch D.B."/>
            <person name="Kozubal M.A."/>
            <person name="Inskeep W.P."/>
        </authorList>
    </citation>
    <scope>NUCLEOTIDE SEQUENCE [LARGE SCALE GENOMIC DNA]</scope>
    <source>
        <strain evidence="13">ECH_B_2</strain>
    </source>
</reference>
<feature type="binding site" evidence="11">
    <location>
        <position position="210"/>
    </location>
    <ligand>
        <name>Zn(2+)</name>
        <dbReference type="ChEBI" id="CHEBI:29105"/>
        <note>catalytic</note>
    </ligand>
</feature>
<evidence type="ECO:0000313" key="13">
    <source>
        <dbReference type="EMBL" id="PSN96458.1"/>
    </source>
</evidence>
<evidence type="ECO:0000256" key="4">
    <source>
        <dbReference type="ARBA" id="ARBA00022692"/>
    </source>
</evidence>
<feature type="binding site" evidence="11">
    <location>
        <position position="139"/>
    </location>
    <ligand>
        <name>Zn(2+)</name>
        <dbReference type="ChEBI" id="CHEBI:29105"/>
        <note>catalytic</note>
    </ligand>
</feature>
<comment type="cofactor">
    <cofactor evidence="11">
        <name>Zn(2+)</name>
        <dbReference type="ChEBI" id="CHEBI:29105"/>
    </cofactor>
    <text evidence="11">Binds 1 zinc ion per subunit.</text>
</comment>
<keyword evidence="2 11" id="KW-1003">Cell membrane</keyword>
<evidence type="ECO:0000256" key="9">
    <source>
        <dbReference type="ARBA" id="ARBA00023049"/>
    </source>
</evidence>
<evidence type="ECO:0000313" key="14">
    <source>
        <dbReference type="Proteomes" id="UP000241284"/>
    </source>
</evidence>
<evidence type="ECO:0000256" key="7">
    <source>
        <dbReference type="ARBA" id="ARBA00022833"/>
    </source>
</evidence>
<proteinExistence type="inferred from homology"/>
<dbReference type="AlphaFoldDB" id="A0A2R6BDD7"/>
<feature type="active site" evidence="11">
    <location>
        <position position="140"/>
    </location>
</feature>
<dbReference type="InterPro" id="IPR050083">
    <property type="entry name" value="HtpX_protease"/>
</dbReference>
<dbReference type="Pfam" id="PF01435">
    <property type="entry name" value="Peptidase_M48"/>
    <property type="match status" value="1"/>
</dbReference>
<dbReference type="Proteomes" id="UP000241284">
    <property type="component" value="Unassembled WGS sequence"/>
</dbReference>
<keyword evidence="9 11" id="KW-0482">Metalloprotease</keyword>
<gene>
    <name evidence="11" type="primary">htpX</name>
    <name evidence="13" type="ORF">B9Q06_02165</name>
</gene>
<organism evidence="13 14">
    <name type="scientific">Candidatus Marsarchaeota G2 archaeon ECH_B_2</name>
    <dbReference type="NCBI Taxonomy" id="1978160"/>
    <lineage>
        <taxon>Archaea</taxon>
        <taxon>Candidatus Marsarchaeota</taxon>
        <taxon>Candidatus Marsarchaeota group 2</taxon>
    </lineage>
</organism>
<dbReference type="GO" id="GO:0004222">
    <property type="term" value="F:metalloendopeptidase activity"/>
    <property type="evidence" value="ECO:0007669"/>
    <property type="project" value="UniProtKB-UniRule"/>
</dbReference>
<keyword evidence="5 11" id="KW-0479">Metal-binding</keyword>
<dbReference type="PANTHER" id="PTHR43221">
    <property type="entry name" value="PROTEASE HTPX"/>
    <property type="match status" value="1"/>
</dbReference>
<evidence type="ECO:0000256" key="2">
    <source>
        <dbReference type="ARBA" id="ARBA00022475"/>
    </source>
</evidence>
<feature type="transmembrane region" description="Helical" evidence="11">
    <location>
        <begin position="183"/>
        <end position="205"/>
    </location>
</feature>
<keyword evidence="4 11" id="KW-0812">Transmembrane</keyword>
<feature type="binding site" evidence="11">
    <location>
        <position position="143"/>
    </location>
    <ligand>
        <name>Zn(2+)</name>
        <dbReference type="ChEBI" id="CHEBI:29105"/>
        <note>catalytic</note>
    </ligand>
</feature>
<sequence>MGFSSQIRYVLLFTVLTLFLLAVGYIVSYALGVPPIGILFFMLGISLVMNLVSYYWGPQMLLRISHVKLVEPTEYPALYSLLEEVSQQAGVPTPRLGIVNQPQPNAFATGRGKKNSYVVVTSGLLRIMDRDELRAVLGHEVGHIVHQDMALSTAAATVATAITYMVDILFFSLLFGGGRRDGAGGLGLFTVLLAPIAASMVQLAISRSREFYADEEGAKLTGRPDWLISALRKIDEYIRRGAPLNVSPTTSSMWIANPFRGGLGDLFSTHPSTEKRIRRLQELARRMNLLMA</sequence>
<protein>
    <recommendedName>
        <fullName evidence="11">Protease HtpX homolog</fullName>
        <ecNumber evidence="11">3.4.24.-</ecNumber>
    </recommendedName>
</protein>
<evidence type="ECO:0000256" key="10">
    <source>
        <dbReference type="ARBA" id="ARBA00023136"/>
    </source>
</evidence>
<keyword evidence="6 11" id="KW-0378">Hydrolase</keyword>
<comment type="subcellular location">
    <subcellularLocation>
        <location evidence="11">Cell membrane</location>
        <topology evidence="11">Multi-pass membrane protein</topology>
    </subcellularLocation>
</comment>
<dbReference type="PANTHER" id="PTHR43221:SF2">
    <property type="entry name" value="PROTEASE HTPX HOMOLOG"/>
    <property type="match status" value="1"/>
</dbReference>
<keyword evidence="8 11" id="KW-1133">Transmembrane helix</keyword>
<evidence type="ECO:0000256" key="5">
    <source>
        <dbReference type="ARBA" id="ARBA00022723"/>
    </source>
</evidence>
<keyword evidence="3 11" id="KW-0645">Protease</keyword>
<feature type="transmembrane region" description="Helical" evidence="11">
    <location>
        <begin position="36"/>
        <end position="56"/>
    </location>
</feature>
<dbReference type="InterPro" id="IPR022919">
    <property type="entry name" value="Pept_M48_protease_HtpX"/>
</dbReference>
<evidence type="ECO:0000256" key="6">
    <source>
        <dbReference type="ARBA" id="ARBA00022801"/>
    </source>
</evidence>
<dbReference type="GO" id="GO:0005886">
    <property type="term" value="C:plasma membrane"/>
    <property type="evidence" value="ECO:0007669"/>
    <property type="project" value="UniProtKB-SubCell"/>
</dbReference>
<comment type="similarity">
    <text evidence="1 11">Belongs to the peptidase M48B family.</text>
</comment>
<name>A0A2R6BDD7_9ARCH</name>
<comment type="caution">
    <text evidence="13">The sequence shown here is derived from an EMBL/GenBank/DDBJ whole genome shotgun (WGS) entry which is preliminary data.</text>
</comment>
<evidence type="ECO:0000256" key="8">
    <source>
        <dbReference type="ARBA" id="ARBA00022989"/>
    </source>
</evidence>
<dbReference type="EC" id="3.4.24.-" evidence="11"/>